<keyword evidence="4" id="KW-1185">Reference proteome</keyword>
<feature type="coiled-coil region" evidence="1">
    <location>
        <begin position="182"/>
        <end position="244"/>
    </location>
</feature>
<organism evidence="3 4">
    <name type="scientific">Mesorhabditis spiculigera</name>
    <dbReference type="NCBI Taxonomy" id="96644"/>
    <lineage>
        <taxon>Eukaryota</taxon>
        <taxon>Metazoa</taxon>
        <taxon>Ecdysozoa</taxon>
        <taxon>Nematoda</taxon>
        <taxon>Chromadorea</taxon>
        <taxon>Rhabditida</taxon>
        <taxon>Rhabditina</taxon>
        <taxon>Rhabditomorpha</taxon>
        <taxon>Rhabditoidea</taxon>
        <taxon>Rhabditidae</taxon>
        <taxon>Mesorhabditinae</taxon>
        <taxon>Mesorhabditis</taxon>
    </lineage>
</organism>
<keyword evidence="1" id="KW-0175">Coiled coil</keyword>
<dbReference type="AlphaFoldDB" id="A0AA36G8E0"/>
<name>A0AA36G8E0_9BILA</name>
<evidence type="ECO:0000256" key="2">
    <source>
        <dbReference type="SAM" id="MobiDB-lite"/>
    </source>
</evidence>
<protein>
    <submittedName>
        <fullName evidence="3">Uncharacterized protein</fullName>
    </submittedName>
</protein>
<evidence type="ECO:0000313" key="3">
    <source>
        <dbReference type="EMBL" id="CAJ0579406.1"/>
    </source>
</evidence>
<proteinExistence type="predicted"/>
<feature type="region of interest" description="Disordered" evidence="2">
    <location>
        <begin position="59"/>
        <end position="81"/>
    </location>
</feature>
<feature type="non-terminal residue" evidence="3">
    <location>
        <position position="335"/>
    </location>
</feature>
<dbReference type="Proteomes" id="UP001177023">
    <property type="component" value="Unassembled WGS sequence"/>
</dbReference>
<comment type="caution">
    <text evidence="3">The sequence shown here is derived from an EMBL/GenBank/DDBJ whole genome shotgun (WGS) entry which is preliminary data.</text>
</comment>
<accession>A0AA36G8E0</accession>
<dbReference type="Gene3D" id="1.20.5.1700">
    <property type="match status" value="1"/>
</dbReference>
<feature type="coiled-coil region" evidence="1">
    <location>
        <begin position="300"/>
        <end position="327"/>
    </location>
</feature>
<gene>
    <name evidence="3" type="ORF">MSPICULIGERA_LOCUS17625</name>
</gene>
<evidence type="ECO:0000313" key="4">
    <source>
        <dbReference type="Proteomes" id="UP001177023"/>
    </source>
</evidence>
<evidence type="ECO:0000256" key="1">
    <source>
        <dbReference type="SAM" id="Coils"/>
    </source>
</evidence>
<dbReference type="EMBL" id="CATQJA010002656">
    <property type="protein sequence ID" value="CAJ0579406.1"/>
    <property type="molecule type" value="Genomic_DNA"/>
</dbReference>
<sequence>MIGTTGPGIELRPKGPSEEELIFLLEKQDAILETLMADVGACRGEVEKLRSENILMQREASSSKDGQHQTSQQLHEVTTQLEQQRAQNVQLQAEISELRSDSTFLNPVARILQFEERIRELEFTVERQKRALESQKHELAEETRQKEETRKELEKAWADRKELAATLNSKMEHNTKKEARDRLELLEKSGKLEERVARLTAENEVLKQRADLFEAHNGKLAAEINDAKKERLVLLSRNEVLNEENMTLRTKVLKLGNVSNTGETSKEVAALQKLVGDQAHLNSALREECRLLTDKIDAERRHFRSESKALRKEKRDLELRLERLLMIGDIDTNKS</sequence>
<reference evidence="3" key="1">
    <citation type="submission" date="2023-06" db="EMBL/GenBank/DDBJ databases">
        <authorList>
            <person name="Delattre M."/>
        </authorList>
    </citation>
    <scope>NUCLEOTIDE SEQUENCE</scope>
    <source>
        <strain evidence="3">AF72</strain>
    </source>
</reference>
<feature type="compositionally biased region" description="Polar residues" evidence="2">
    <location>
        <begin position="68"/>
        <end position="81"/>
    </location>
</feature>